<evidence type="ECO:0000259" key="1">
    <source>
        <dbReference type="Pfam" id="PF05099"/>
    </source>
</evidence>
<organism evidence="2 3">
    <name type="scientific">Denitrobaculum tricleocarpae</name>
    <dbReference type="NCBI Taxonomy" id="2591009"/>
    <lineage>
        <taxon>Bacteria</taxon>
        <taxon>Pseudomonadati</taxon>
        <taxon>Pseudomonadota</taxon>
        <taxon>Alphaproteobacteria</taxon>
        <taxon>Rhodospirillales</taxon>
        <taxon>Rhodospirillaceae</taxon>
        <taxon>Denitrobaculum</taxon>
    </lineage>
</organism>
<feature type="domain" description="Co-chaperone DjlA N-terminal" evidence="1">
    <location>
        <begin position="6"/>
        <end position="115"/>
    </location>
</feature>
<dbReference type="OrthoDB" id="8448017at2"/>
<dbReference type="SUPFAM" id="SSF158682">
    <property type="entry name" value="TerB-like"/>
    <property type="match status" value="1"/>
</dbReference>
<dbReference type="RefSeq" id="WP_142899212.1">
    <property type="nucleotide sequence ID" value="NZ_ML660062.1"/>
</dbReference>
<evidence type="ECO:0000313" key="3">
    <source>
        <dbReference type="Proteomes" id="UP000315252"/>
    </source>
</evidence>
<dbReference type="EMBL" id="VHSH01000011">
    <property type="protein sequence ID" value="TQV73312.1"/>
    <property type="molecule type" value="Genomic_DNA"/>
</dbReference>
<dbReference type="AlphaFoldDB" id="A0A545T7Y5"/>
<dbReference type="CDD" id="cd07176">
    <property type="entry name" value="terB"/>
    <property type="match status" value="1"/>
</dbReference>
<accession>A0A545T7Y5</accession>
<comment type="caution">
    <text evidence="2">The sequence shown here is derived from an EMBL/GenBank/DDBJ whole genome shotgun (WGS) entry which is preliminary data.</text>
</comment>
<dbReference type="Gene3D" id="1.10.3680.10">
    <property type="entry name" value="TerB-like"/>
    <property type="match status" value="1"/>
</dbReference>
<dbReference type="Pfam" id="PF05099">
    <property type="entry name" value="TerB"/>
    <property type="match status" value="1"/>
</dbReference>
<dbReference type="Proteomes" id="UP000315252">
    <property type="component" value="Unassembled WGS sequence"/>
</dbReference>
<reference evidence="2 3" key="1">
    <citation type="submission" date="2019-06" db="EMBL/GenBank/DDBJ databases">
        <title>Whole genome sequence for Rhodospirillaceae sp. R148.</title>
        <authorList>
            <person name="Wang G."/>
        </authorList>
    </citation>
    <scope>NUCLEOTIDE SEQUENCE [LARGE SCALE GENOMIC DNA]</scope>
    <source>
        <strain evidence="2 3">R148</strain>
    </source>
</reference>
<protein>
    <recommendedName>
        <fullName evidence="1">Co-chaperone DjlA N-terminal domain-containing protein</fullName>
    </recommendedName>
</protein>
<name>A0A545T7Y5_9PROT</name>
<keyword evidence="3" id="KW-1185">Reference proteome</keyword>
<gene>
    <name evidence="2" type="ORF">FKG95_25165</name>
</gene>
<proteinExistence type="predicted"/>
<evidence type="ECO:0000313" key="2">
    <source>
        <dbReference type="EMBL" id="TQV73312.1"/>
    </source>
</evidence>
<sequence length="134" mass="14917">MIDHHAALIYTMVLVSAADREMTDSELLTIGDVVKHLPIFEDYEEAKLLETSRDCAELMNNDDGLERVLNVILASLPEKLRETAYALACDVAASDGEVSQEELRLLELLRHQLPVGRLPAAAIERGARARFMTL</sequence>
<dbReference type="InterPro" id="IPR029024">
    <property type="entry name" value="TerB-like"/>
</dbReference>
<dbReference type="InterPro" id="IPR007791">
    <property type="entry name" value="DjlA_N"/>
</dbReference>